<evidence type="ECO:0000313" key="2">
    <source>
        <dbReference type="EMBL" id="MCC1485676.1"/>
    </source>
</evidence>
<gene>
    <name evidence="2" type="ORF">J1C55_13840</name>
</gene>
<feature type="domain" description="HYR-like" evidence="1">
    <location>
        <begin position="36"/>
        <end position="108"/>
    </location>
</feature>
<dbReference type="InterPro" id="IPR057078">
    <property type="entry name" value="HYR-4C"/>
</dbReference>
<evidence type="ECO:0000259" key="1">
    <source>
        <dbReference type="Pfam" id="PF23237"/>
    </source>
</evidence>
<feature type="non-terminal residue" evidence="2">
    <location>
        <position position="1"/>
    </location>
</feature>
<sequence>NTETITRTWTATDACGNTSTATQTISVVDTTGPELTVPENVTIECTEDTSTAANGVATATDTCSATPSIVFNDVITNGDCPNNFTITRTWIATDDCGNETSADQIITVVDTTAPTLADGIDFDTNISVICDAIPEAPALEFVDNCSTDLNISFTENSTQGNGSGDFEIVRTWIVDDGCGNEETFTQVVEVSVNTFSPIDQIFCISDDVDFNLFSALTGDVDTSGTWTVSSGNATIVNGSFFNP</sequence>
<comment type="caution">
    <text evidence="2">The sequence shown here is derived from an EMBL/GenBank/DDBJ whole genome shotgun (WGS) entry which is preliminary data.</text>
</comment>
<organism evidence="2 3">
    <name type="scientific">Winogradskyella immobilis</name>
    <dbReference type="NCBI Taxonomy" id="2816852"/>
    <lineage>
        <taxon>Bacteria</taxon>
        <taxon>Pseudomonadati</taxon>
        <taxon>Bacteroidota</taxon>
        <taxon>Flavobacteriia</taxon>
        <taxon>Flavobacteriales</taxon>
        <taxon>Flavobacteriaceae</taxon>
        <taxon>Winogradskyella</taxon>
    </lineage>
</organism>
<reference evidence="3" key="1">
    <citation type="submission" date="2021-03" db="EMBL/GenBank/DDBJ databases">
        <title>Genome of Cognatishimia sp. F0-27.</title>
        <authorList>
            <person name="Ping X."/>
        </authorList>
    </citation>
    <scope>NUCLEOTIDE SEQUENCE [LARGE SCALE GENOMIC DNA]</scope>
    <source>
        <strain evidence="3">E313</strain>
    </source>
</reference>
<reference evidence="3" key="2">
    <citation type="submission" date="2023-07" db="EMBL/GenBank/DDBJ databases">
        <title>Genome of Winogradskyella sp. E313.</title>
        <authorList>
            <person name="Zhou Y."/>
        </authorList>
    </citation>
    <scope>NUCLEOTIDE SEQUENCE [LARGE SCALE GENOMIC DNA]</scope>
    <source>
        <strain evidence="3">E313</strain>
    </source>
</reference>
<dbReference type="EMBL" id="JAFMPT010000061">
    <property type="protein sequence ID" value="MCC1485676.1"/>
    <property type="molecule type" value="Genomic_DNA"/>
</dbReference>
<proteinExistence type="predicted"/>
<dbReference type="Proteomes" id="UP000778797">
    <property type="component" value="Unassembled WGS sequence"/>
</dbReference>
<protein>
    <recommendedName>
        <fullName evidence="1">HYR-like domain-containing protein</fullName>
    </recommendedName>
</protein>
<dbReference type="InterPro" id="IPR013783">
    <property type="entry name" value="Ig-like_fold"/>
</dbReference>
<accession>A0ABS8ERN2</accession>
<name>A0ABS8ERN2_9FLAO</name>
<evidence type="ECO:0000313" key="3">
    <source>
        <dbReference type="Proteomes" id="UP000778797"/>
    </source>
</evidence>
<feature type="non-terminal residue" evidence="2">
    <location>
        <position position="243"/>
    </location>
</feature>
<dbReference type="Gene3D" id="2.60.40.10">
    <property type="entry name" value="Immunoglobulins"/>
    <property type="match status" value="1"/>
</dbReference>
<dbReference type="Pfam" id="PF23237">
    <property type="entry name" value="HYR_4C"/>
    <property type="match status" value="1"/>
</dbReference>
<keyword evidence="3" id="KW-1185">Reference proteome</keyword>